<evidence type="ECO:0000256" key="8">
    <source>
        <dbReference type="ARBA" id="ARBA00031329"/>
    </source>
</evidence>
<evidence type="ECO:0000313" key="14">
    <source>
        <dbReference type="Proteomes" id="UP000774326"/>
    </source>
</evidence>
<reference evidence="13" key="1">
    <citation type="journal article" date="2021" name="Open Biol.">
        <title>Shared evolutionary footprints suggest mitochondrial oxidative damage underlies multiple complex I losses in fungi.</title>
        <authorList>
            <person name="Schikora-Tamarit M.A."/>
            <person name="Marcet-Houben M."/>
            <person name="Nosek J."/>
            <person name="Gabaldon T."/>
        </authorList>
    </citation>
    <scope>NUCLEOTIDE SEQUENCE</scope>
    <source>
        <strain evidence="13">CBS2887</strain>
    </source>
</reference>
<dbReference type="AlphaFoldDB" id="A0A9P8TQU7"/>
<dbReference type="InterPro" id="IPR017926">
    <property type="entry name" value="GATASE"/>
</dbReference>
<dbReference type="InterPro" id="IPR015890">
    <property type="entry name" value="Chorismate_C"/>
</dbReference>
<dbReference type="Pfam" id="PF00425">
    <property type="entry name" value="Chorismate_bind"/>
    <property type="match status" value="1"/>
</dbReference>
<comment type="pathway">
    <text evidence="2">Cofactor biosynthesis; tetrahydrofolate biosynthesis; 4-aminobenzoate from chorismate: step 1/2.</text>
</comment>
<dbReference type="PROSITE" id="PS51273">
    <property type="entry name" value="GATASE_TYPE_1"/>
    <property type="match status" value="1"/>
</dbReference>
<dbReference type="Pfam" id="PF00117">
    <property type="entry name" value="GATase"/>
    <property type="match status" value="1"/>
</dbReference>
<evidence type="ECO:0000259" key="10">
    <source>
        <dbReference type="Pfam" id="PF00117"/>
    </source>
</evidence>
<evidence type="ECO:0000256" key="6">
    <source>
        <dbReference type="ARBA" id="ARBA00022909"/>
    </source>
</evidence>
<dbReference type="InterPro" id="IPR006805">
    <property type="entry name" value="Anth_synth_I_N"/>
</dbReference>
<dbReference type="OrthoDB" id="64220at2759"/>
<evidence type="ECO:0000313" key="13">
    <source>
        <dbReference type="EMBL" id="KAH3687811.1"/>
    </source>
</evidence>
<keyword evidence="7" id="KW-0315">Glutamine amidotransferase</keyword>
<evidence type="ECO:0000256" key="3">
    <source>
        <dbReference type="ARBA" id="ARBA00005970"/>
    </source>
</evidence>
<dbReference type="InterPro" id="IPR010117">
    <property type="entry name" value="PabB_fungal"/>
</dbReference>
<accession>A0A9P8TQU7</accession>
<dbReference type="SUPFAM" id="SSF52317">
    <property type="entry name" value="Class I glutamine amidotransferase-like"/>
    <property type="match status" value="1"/>
</dbReference>
<dbReference type="PANTHER" id="PTHR11236:SF18">
    <property type="entry name" value="AMINODEOXYCHORISMATE SYNTHASE"/>
    <property type="match status" value="1"/>
</dbReference>
<dbReference type="SUPFAM" id="SSF56322">
    <property type="entry name" value="ADC synthase"/>
    <property type="match status" value="1"/>
</dbReference>
<evidence type="ECO:0000256" key="2">
    <source>
        <dbReference type="ARBA" id="ARBA00005009"/>
    </source>
</evidence>
<feature type="domain" description="Anthranilate synthase component I N-terminal" evidence="12">
    <location>
        <begin position="254"/>
        <end position="397"/>
    </location>
</feature>
<evidence type="ECO:0000256" key="4">
    <source>
        <dbReference type="ARBA" id="ARBA00013139"/>
    </source>
</evidence>
<gene>
    <name evidence="13" type="ORF">WICPIJ_001186</name>
</gene>
<dbReference type="InterPro" id="IPR029062">
    <property type="entry name" value="Class_I_gatase-like"/>
</dbReference>
<comment type="caution">
    <text evidence="13">The sequence shown here is derived from an EMBL/GenBank/DDBJ whole genome shotgun (WGS) entry which is preliminary data.</text>
</comment>
<evidence type="ECO:0000256" key="1">
    <source>
        <dbReference type="ARBA" id="ARBA00001000"/>
    </source>
</evidence>
<protein>
    <recommendedName>
        <fullName evidence="4">aminodeoxychorismate synthase</fullName>
        <ecNumber evidence="4">2.6.1.85</ecNumber>
    </recommendedName>
    <alternativeName>
        <fullName evidence="8">Para-aminobenzoate synthase</fullName>
    </alternativeName>
    <alternativeName>
        <fullName evidence="9">p-aminobenzoic acid synthase</fullName>
    </alternativeName>
</protein>
<organism evidence="13 14">
    <name type="scientific">Wickerhamomyces pijperi</name>
    <name type="common">Yeast</name>
    <name type="synonym">Pichia pijperi</name>
    <dbReference type="NCBI Taxonomy" id="599730"/>
    <lineage>
        <taxon>Eukaryota</taxon>
        <taxon>Fungi</taxon>
        <taxon>Dikarya</taxon>
        <taxon>Ascomycota</taxon>
        <taxon>Saccharomycotina</taxon>
        <taxon>Saccharomycetes</taxon>
        <taxon>Phaffomycetales</taxon>
        <taxon>Wickerhamomycetaceae</taxon>
        <taxon>Wickerhamomyces</taxon>
    </lineage>
</organism>
<feature type="domain" description="Chorismate-utilising enzyme C-terminal" evidence="11">
    <location>
        <begin position="437"/>
        <end position="697"/>
    </location>
</feature>
<evidence type="ECO:0000256" key="7">
    <source>
        <dbReference type="ARBA" id="ARBA00022962"/>
    </source>
</evidence>
<dbReference type="PRINTS" id="PR00097">
    <property type="entry name" value="ANTSNTHASEII"/>
</dbReference>
<dbReference type="InterPro" id="IPR005801">
    <property type="entry name" value="ADC_synthase"/>
</dbReference>
<evidence type="ECO:0000259" key="11">
    <source>
        <dbReference type="Pfam" id="PF00425"/>
    </source>
</evidence>
<dbReference type="PANTHER" id="PTHR11236">
    <property type="entry name" value="AMINOBENZOATE/ANTHRANILATE SYNTHASE"/>
    <property type="match status" value="1"/>
</dbReference>
<dbReference type="EC" id="2.6.1.85" evidence="4"/>
<comment type="similarity">
    <text evidence="3">In the C-terminal section; belongs to the anthranilate synthase component I family.</text>
</comment>
<dbReference type="GO" id="GO:0008153">
    <property type="term" value="P:4-aminobenzoate biosynthetic process"/>
    <property type="evidence" value="ECO:0007669"/>
    <property type="project" value="TreeGrafter"/>
</dbReference>
<evidence type="ECO:0000256" key="9">
    <source>
        <dbReference type="ARBA" id="ARBA00031904"/>
    </source>
</evidence>
<dbReference type="GO" id="GO:0046656">
    <property type="term" value="P:folic acid biosynthetic process"/>
    <property type="evidence" value="ECO:0007669"/>
    <property type="project" value="UniProtKB-KW"/>
</dbReference>
<name>A0A9P8TQU7_WICPI</name>
<dbReference type="NCBIfam" id="TIGR00566">
    <property type="entry name" value="trpG_papA"/>
    <property type="match status" value="1"/>
</dbReference>
<dbReference type="PRINTS" id="PR00096">
    <property type="entry name" value="GATASE"/>
</dbReference>
<dbReference type="NCBIfam" id="TIGR01823">
    <property type="entry name" value="PabB-fungal"/>
    <property type="match status" value="1"/>
</dbReference>
<comment type="catalytic activity">
    <reaction evidence="1">
        <text>chorismate + L-glutamine = 4-amino-4-deoxychorismate + L-glutamate</text>
        <dbReference type="Rhea" id="RHEA:11672"/>
        <dbReference type="ChEBI" id="CHEBI:29748"/>
        <dbReference type="ChEBI" id="CHEBI:29985"/>
        <dbReference type="ChEBI" id="CHEBI:58359"/>
        <dbReference type="ChEBI" id="CHEBI:58406"/>
        <dbReference type="EC" id="2.6.1.85"/>
    </reaction>
</comment>
<dbReference type="GO" id="GO:0046820">
    <property type="term" value="F:4-amino-4-deoxychorismate synthase activity"/>
    <property type="evidence" value="ECO:0007669"/>
    <property type="project" value="UniProtKB-EC"/>
</dbReference>
<dbReference type="InterPro" id="IPR019999">
    <property type="entry name" value="Anth_synth_I-like"/>
</dbReference>
<evidence type="ECO:0000256" key="5">
    <source>
        <dbReference type="ARBA" id="ARBA00022679"/>
    </source>
</evidence>
<dbReference type="GO" id="GO:0005737">
    <property type="term" value="C:cytoplasm"/>
    <property type="evidence" value="ECO:0007669"/>
    <property type="project" value="TreeGrafter"/>
</dbReference>
<dbReference type="Proteomes" id="UP000774326">
    <property type="component" value="Unassembled WGS sequence"/>
</dbReference>
<proteinExistence type="inferred from homology"/>
<dbReference type="CDD" id="cd01743">
    <property type="entry name" value="GATase1_Anthranilate_Synthase"/>
    <property type="match status" value="1"/>
</dbReference>
<dbReference type="Gene3D" id="3.40.50.880">
    <property type="match status" value="1"/>
</dbReference>
<feature type="domain" description="Glutamine amidotransferase" evidence="10">
    <location>
        <begin position="4"/>
        <end position="197"/>
    </location>
</feature>
<keyword evidence="6" id="KW-0289">Folate biosynthesis</keyword>
<reference evidence="13" key="2">
    <citation type="submission" date="2021-01" db="EMBL/GenBank/DDBJ databases">
        <authorList>
            <person name="Schikora-Tamarit M.A."/>
        </authorList>
    </citation>
    <scope>NUCLEOTIDE SEQUENCE</scope>
    <source>
        <strain evidence="13">CBS2887</strain>
    </source>
</reference>
<dbReference type="GO" id="GO:0000162">
    <property type="term" value="P:L-tryptophan biosynthetic process"/>
    <property type="evidence" value="ECO:0007669"/>
    <property type="project" value="TreeGrafter"/>
</dbReference>
<dbReference type="Gene3D" id="3.60.120.10">
    <property type="entry name" value="Anthranilate synthase"/>
    <property type="match status" value="1"/>
</dbReference>
<sequence>MAILLIDSYDSFTYNLRSLIETSTGEKVITIHNDSIPYTSLLEFLPYFKAIIVGPGPGHPSIASDVGLIPYLFDGSLEVDIPILGICLGFQSLCLSQGCDVSRLDLIKHGQVYPVNHFSEHELFKGVPQGFESVRYHSLYVPELNDKLVKLASTVEEHNHKEIIMGVGHVDKPWFGVQYHPESICSFFGGQLVKNFMSLANEYNGKLRHIKAYDDVLLKGLCKKTEIPKLITNEVREAPQFFKFKEIDNGKKAIEICDLLNSKESEFVLLNSASFPGDWSIIGLPSASTSVYISHSTDSPDTVTIKKNSVTTQVSLNGGNIWSYISEFISDKLSKNLDTEQGFPFIGGLLGMFSYEEGEFIHVSNLPKLTSSEIPDTKLVYVEDCILIDHSTEKTYITTLNPETDIEIISQLVQSEHTLINSRLSIPTTKIVKPTYEEYTAQFSKCQEYLSNGDSYELCLTSSTEIHIPNNVTSWEIYKTLTLKNPSPYSAFFKFKDCCLISSSPERFVKWDDKHCELRPIKGTVRKTPEMDFNKASAILNTAKEIGENLMIVDLIRHDLYSFLSRVEVQKLMQVEEYTTVYQLVSVIQGQFEKNGYQGIDILSKSLPPGSMTGAPKKRSVELLQQLENRRRGLYSGVCGYWSVDNHSDWSVIIRSLYHYVDDVQNDDSVSVWRIGAGGAITVLSDLQGEWEELLTKLDSALQIFRLN</sequence>
<dbReference type="InterPro" id="IPR006221">
    <property type="entry name" value="TrpG/PapA_dom"/>
</dbReference>
<dbReference type="EMBL" id="JAEUBG010000610">
    <property type="protein sequence ID" value="KAH3687811.1"/>
    <property type="molecule type" value="Genomic_DNA"/>
</dbReference>
<keyword evidence="5" id="KW-0808">Transferase</keyword>
<keyword evidence="14" id="KW-1185">Reference proteome</keyword>
<dbReference type="Pfam" id="PF04715">
    <property type="entry name" value="Anth_synt_I_N"/>
    <property type="match status" value="1"/>
</dbReference>
<evidence type="ECO:0000259" key="12">
    <source>
        <dbReference type="Pfam" id="PF04715"/>
    </source>
</evidence>